<dbReference type="InterPro" id="IPR004923">
    <property type="entry name" value="FTR1/Fip1/EfeU"/>
</dbReference>
<dbReference type="OrthoDB" id="8215804at2"/>
<keyword evidence="5 6" id="KW-0472">Membrane</keyword>
<evidence type="ECO:0000256" key="4">
    <source>
        <dbReference type="ARBA" id="ARBA00022989"/>
    </source>
</evidence>
<sequence>MGATILITLREGIEVALILSIVMAYLRKIGRQDAFKQVWIGMAAAFGLAALIGLVAYKLIGGLEGDARSIVFAGVSLGAVVVLTWMLFWMRSQARTMSRQLREQVDEAIKSGSTWGVASVAFFTVLRDGIETVLFMLAILFGTSPMQWILGMVIGLSTAAMLGYMIYQGGRRINIGLFFNFTGGMVLLIGAGLFSRGVAWLQESGVLPTFFWPVWNATGVPLIGQGQVAQLFGGLFGWNPRPSIEELAVWVLYLMVFGYFFFVAGRSKSQPHPAKKAAPAGQKA</sequence>
<keyword evidence="4 6" id="KW-1133">Transmembrane helix</keyword>
<dbReference type="Pfam" id="PF03239">
    <property type="entry name" value="FTR1"/>
    <property type="match status" value="1"/>
</dbReference>
<feature type="transmembrane region" description="Helical" evidence="6">
    <location>
        <begin position="174"/>
        <end position="194"/>
    </location>
</feature>
<feature type="transmembrane region" description="Helical" evidence="6">
    <location>
        <begin position="38"/>
        <end position="57"/>
    </location>
</feature>
<dbReference type="Proteomes" id="UP000004221">
    <property type="component" value="Unassembled WGS sequence"/>
</dbReference>
<protein>
    <submittedName>
        <fullName evidence="7">Iron permease FTR1</fullName>
    </submittedName>
</protein>
<evidence type="ECO:0000256" key="1">
    <source>
        <dbReference type="ARBA" id="ARBA00004141"/>
    </source>
</evidence>
<dbReference type="GO" id="GO:0015093">
    <property type="term" value="F:ferrous iron transmembrane transporter activity"/>
    <property type="evidence" value="ECO:0007669"/>
    <property type="project" value="TreeGrafter"/>
</dbReference>
<evidence type="ECO:0000256" key="3">
    <source>
        <dbReference type="ARBA" id="ARBA00022692"/>
    </source>
</evidence>
<dbReference type="PANTHER" id="PTHR31632">
    <property type="entry name" value="IRON TRANSPORTER FTH1"/>
    <property type="match status" value="1"/>
</dbReference>
<evidence type="ECO:0000256" key="5">
    <source>
        <dbReference type="ARBA" id="ARBA00023136"/>
    </source>
</evidence>
<keyword evidence="3 6" id="KW-0812">Transmembrane</keyword>
<feature type="transmembrane region" description="Helical" evidence="6">
    <location>
        <begin position="247"/>
        <end position="265"/>
    </location>
</feature>
<evidence type="ECO:0000313" key="7">
    <source>
        <dbReference type="EMBL" id="CCF85665.1"/>
    </source>
</evidence>
<comment type="caution">
    <text evidence="7">The sequence shown here is derived from an EMBL/GenBank/DDBJ whole genome shotgun (WGS) entry which is preliminary data.</text>
</comment>
<proteinExistence type="inferred from homology"/>
<feature type="transmembrane region" description="Helical" evidence="6">
    <location>
        <begin position="69"/>
        <end position="88"/>
    </location>
</feature>
<evidence type="ECO:0000256" key="2">
    <source>
        <dbReference type="ARBA" id="ARBA00008333"/>
    </source>
</evidence>
<accession>I4ELV2</accession>
<organism evidence="7 8">
    <name type="scientific">Nitrolancea hollandica Lb</name>
    <dbReference type="NCBI Taxonomy" id="1129897"/>
    <lineage>
        <taxon>Bacteria</taxon>
        <taxon>Pseudomonadati</taxon>
        <taxon>Thermomicrobiota</taxon>
        <taxon>Thermomicrobia</taxon>
        <taxon>Sphaerobacterales</taxon>
        <taxon>Sphaerobacterineae</taxon>
        <taxon>Sphaerobacteraceae</taxon>
        <taxon>Nitrolancea</taxon>
    </lineage>
</organism>
<feature type="transmembrane region" description="Helical" evidence="6">
    <location>
        <begin position="146"/>
        <end position="167"/>
    </location>
</feature>
<keyword evidence="8" id="KW-1185">Reference proteome</keyword>
<dbReference type="EMBL" id="CAGS01000481">
    <property type="protein sequence ID" value="CCF85665.1"/>
    <property type="molecule type" value="Genomic_DNA"/>
</dbReference>
<comment type="subcellular location">
    <subcellularLocation>
        <location evidence="1">Membrane</location>
        <topology evidence="1">Multi-pass membrane protein</topology>
    </subcellularLocation>
</comment>
<dbReference type="RefSeq" id="WP_008480733.1">
    <property type="nucleotide sequence ID" value="NZ_CAGS01000481.1"/>
</dbReference>
<name>I4ELV2_9BACT</name>
<dbReference type="GO" id="GO:0033573">
    <property type="term" value="C:high-affinity iron permease complex"/>
    <property type="evidence" value="ECO:0007669"/>
    <property type="project" value="InterPro"/>
</dbReference>
<evidence type="ECO:0000256" key="6">
    <source>
        <dbReference type="SAM" id="Phobius"/>
    </source>
</evidence>
<dbReference type="PANTHER" id="PTHR31632:SF2">
    <property type="entry name" value="PLASMA MEMBRANE IRON PERMEASE"/>
    <property type="match status" value="1"/>
</dbReference>
<gene>
    <name evidence="7" type="ORF">NITHO_5310009</name>
</gene>
<reference evidence="7 8" key="1">
    <citation type="journal article" date="2012" name="ISME J.">
        <title>Nitrification expanded: discovery, physiology and genomics of a nitrite-oxidizing bacterium from the phylum Chloroflexi.</title>
        <authorList>
            <person name="Sorokin D.Y."/>
            <person name="Lucker S."/>
            <person name="Vejmelkova D."/>
            <person name="Kostrikina N.A."/>
            <person name="Kleerebezem R."/>
            <person name="Rijpstra W.I."/>
            <person name="Damste J.S."/>
            <person name="Le Paslier D."/>
            <person name="Muyzer G."/>
            <person name="Wagner M."/>
            <person name="van Loosdrecht M.C."/>
            <person name="Daims H."/>
        </authorList>
    </citation>
    <scope>NUCLEOTIDE SEQUENCE [LARGE SCALE GENOMIC DNA]</scope>
    <source>
        <strain evidence="8">none</strain>
    </source>
</reference>
<comment type="similarity">
    <text evidence="2">Belongs to the oxidase-dependent Fe transporter (OFeT) (TC 9.A.10.1) family.</text>
</comment>
<feature type="transmembrane region" description="Helical" evidence="6">
    <location>
        <begin position="6"/>
        <end position="26"/>
    </location>
</feature>
<dbReference type="AlphaFoldDB" id="I4ELV2"/>
<evidence type="ECO:0000313" key="8">
    <source>
        <dbReference type="Proteomes" id="UP000004221"/>
    </source>
</evidence>